<keyword evidence="4 9" id="KW-0067">ATP-binding</keyword>
<dbReference type="GO" id="GO:0005829">
    <property type="term" value="C:cytosol"/>
    <property type="evidence" value="ECO:0007669"/>
    <property type="project" value="TreeGrafter"/>
</dbReference>
<evidence type="ECO:0000256" key="8">
    <source>
        <dbReference type="NCBIfam" id="TIGR00234"/>
    </source>
</evidence>
<dbReference type="STRING" id="1798351.A2930_04305"/>
<protein>
    <recommendedName>
        <fullName evidence="1 8">Tyrosine--tRNA ligase</fullName>
        <ecNumber evidence="1 8">6.1.1.1</ecNumber>
    </recommendedName>
</protein>
<keyword evidence="2 9" id="KW-0436">Ligase</keyword>
<gene>
    <name evidence="10" type="ORF">A2930_04305</name>
</gene>
<dbReference type="SUPFAM" id="SSF55174">
    <property type="entry name" value="Alpha-L RNA-binding motif"/>
    <property type="match status" value="1"/>
</dbReference>
<dbReference type="InterPro" id="IPR024088">
    <property type="entry name" value="Tyr-tRNA-ligase_bac-type"/>
</dbReference>
<dbReference type="InterPro" id="IPR002307">
    <property type="entry name" value="Tyr-tRNA-ligase"/>
</dbReference>
<dbReference type="InterPro" id="IPR014729">
    <property type="entry name" value="Rossmann-like_a/b/a_fold"/>
</dbReference>
<dbReference type="NCBIfam" id="TIGR00234">
    <property type="entry name" value="tyrS"/>
    <property type="match status" value="1"/>
</dbReference>
<dbReference type="GO" id="GO:0006437">
    <property type="term" value="P:tyrosyl-tRNA aminoacylation"/>
    <property type="evidence" value="ECO:0007669"/>
    <property type="project" value="UniProtKB-UniRule"/>
</dbReference>
<dbReference type="Gene3D" id="1.10.240.10">
    <property type="entry name" value="Tyrosyl-Transfer RNA Synthetase"/>
    <property type="match status" value="1"/>
</dbReference>
<dbReference type="EC" id="6.1.1.1" evidence="1 8"/>
<keyword evidence="6 9" id="KW-0030">Aminoacyl-tRNA synthetase</keyword>
<dbReference type="PRINTS" id="PR01040">
    <property type="entry name" value="TRNASYNTHTYR"/>
</dbReference>
<dbReference type="PANTHER" id="PTHR11766:SF1">
    <property type="entry name" value="TYROSINE--TRNA LIGASE"/>
    <property type="match status" value="1"/>
</dbReference>
<keyword evidence="3 9" id="KW-0547">Nucleotide-binding</keyword>
<dbReference type="InterPro" id="IPR002305">
    <property type="entry name" value="aa-tRNA-synth_Ic"/>
</dbReference>
<dbReference type="InterPro" id="IPR001412">
    <property type="entry name" value="aa-tRNA-synth_I_CS"/>
</dbReference>
<proteinExistence type="inferred from homology"/>
<dbReference type="GO" id="GO:0004831">
    <property type="term" value="F:tyrosine-tRNA ligase activity"/>
    <property type="evidence" value="ECO:0007669"/>
    <property type="project" value="UniProtKB-UniRule"/>
</dbReference>
<comment type="similarity">
    <text evidence="9">Belongs to the class-I aminoacyl-tRNA synthetase family.</text>
</comment>
<dbReference type="Pfam" id="PF00579">
    <property type="entry name" value="tRNA-synt_1b"/>
    <property type="match status" value="1"/>
</dbReference>
<dbReference type="GO" id="GO:0005524">
    <property type="term" value="F:ATP binding"/>
    <property type="evidence" value="ECO:0007669"/>
    <property type="project" value="UniProtKB-KW"/>
</dbReference>
<evidence type="ECO:0000256" key="6">
    <source>
        <dbReference type="ARBA" id="ARBA00023146"/>
    </source>
</evidence>
<comment type="caution">
    <text evidence="10">The sequence shown here is derived from an EMBL/GenBank/DDBJ whole genome shotgun (WGS) entry which is preliminary data.</text>
</comment>
<name>A0A1F5WZ82_9BACT</name>
<sequence length="383" mass="43063">MKADEGKIKEILEKGTAEVIERAHLEQALRSGRKLKVKFGIDPTAPDLHLGHMVLLRKLRQFQDLGHLAILIIGDFTARIGDPSGKETARKPLKEAEIKQNTKKYLNQAGKIIDIKKAKILHNSRWLCDASLPITLSAKVSVQQVLEREDFQKRLSAHQSITMLELLYPLFQGYDSVAVNADVEIGGNDQKFNLIAGRKIQRAFNIPEQDILTAPLLVGTDGVKKMSKSAGNYIALDEKPNEMFSKIMMVPDKEVDNYFSLLTDIMPQAQNIKPMEAKKNLAWEIVKNFYGEKEANKAKEYFEKTFSKKETPEDLKNYKVKAGESWINFLLGNKFAFSRTGAKRLLSGGAIELDGVKVVWAGEKITKSGVAKIGKYKYIKIEV</sequence>
<dbReference type="SUPFAM" id="SSF52374">
    <property type="entry name" value="Nucleotidylyl transferase"/>
    <property type="match status" value="1"/>
</dbReference>
<dbReference type="PANTHER" id="PTHR11766">
    <property type="entry name" value="TYROSYL-TRNA SYNTHETASE"/>
    <property type="match status" value="1"/>
</dbReference>
<evidence type="ECO:0000256" key="1">
    <source>
        <dbReference type="ARBA" id="ARBA00013160"/>
    </source>
</evidence>
<dbReference type="Proteomes" id="UP000178114">
    <property type="component" value="Unassembled WGS sequence"/>
</dbReference>
<evidence type="ECO:0000256" key="4">
    <source>
        <dbReference type="ARBA" id="ARBA00022840"/>
    </source>
</evidence>
<evidence type="ECO:0000256" key="5">
    <source>
        <dbReference type="ARBA" id="ARBA00022917"/>
    </source>
</evidence>
<dbReference type="EMBL" id="MFID01000023">
    <property type="protein sequence ID" value="OGF80929.1"/>
    <property type="molecule type" value="Genomic_DNA"/>
</dbReference>
<keyword evidence="5 9" id="KW-0648">Protein biosynthesis</keyword>
<evidence type="ECO:0000256" key="2">
    <source>
        <dbReference type="ARBA" id="ARBA00022598"/>
    </source>
</evidence>
<organism evidence="10 11">
    <name type="scientific">Candidatus Giovannonibacteria bacterium RIFCSPLOWO2_01_FULL_45_34</name>
    <dbReference type="NCBI Taxonomy" id="1798351"/>
    <lineage>
        <taxon>Bacteria</taxon>
        <taxon>Candidatus Giovannoniibacteriota</taxon>
    </lineage>
</organism>
<evidence type="ECO:0000256" key="7">
    <source>
        <dbReference type="ARBA" id="ARBA00048248"/>
    </source>
</evidence>
<comment type="catalytic activity">
    <reaction evidence="7">
        <text>tRNA(Tyr) + L-tyrosine + ATP = L-tyrosyl-tRNA(Tyr) + AMP + diphosphate + H(+)</text>
        <dbReference type="Rhea" id="RHEA:10220"/>
        <dbReference type="Rhea" id="RHEA-COMP:9706"/>
        <dbReference type="Rhea" id="RHEA-COMP:9707"/>
        <dbReference type="ChEBI" id="CHEBI:15378"/>
        <dbReference type="ChEBI" id="CHEBI:30616"/>
        <dbReference type="ChEBI" id="CHEBI:33019"/>
        <dbReference type="ChEBI" id="CHEBI:58315"/>
        <dbReference type="ChEBI" id="CHEBI:78442"/>
        <dbReference type="ChEBI" id="CHEBI:78536"/>
        <dbReference type="ChEBI" id="CHEBI:456215"/>
        <dbReference type="EC" id="6.1.1.1"/>
    </reaction>
</comment>
<evidence type="ECO:0000313" key="11">
    <source>
        <dbReference type="Proteomes" id="UP000178114"/>
    </source>
</evidence>
<evidence type="ECO:0000313" key="10">
    <source>
        <dbReference type="EMBL" id="OGF80929.1"/>
    </source>
</evidence>
<dbReference type="AlphaFoldDB" id="A0A1F5WZ82"/>
<evidence type="ECO:0000256" key="3">
    <source>
        <dbReference type="ARBA" id="ARBA00022741"/>
    </source>
</evidence>
<accession>A0A1F5WZ82</accession>
<evidence type="ECO:0000256" key="9">
    <source>
        <dbReference type="RuleBase" id="RU363036"/>
    </source>
</evidence>
<dbReference type="Gene3D" id="3.40.50.620">
    <property type="entry name" value="HUPs"/>
    <property type="match status" value="1"/>
</dbReference>
<dbReference type="PROSITE" id="PS00178">
    <property type="entry name" value="AA_TRNA_LIGASE_I"/>
    <property type="match status" value="1"/>
</dbReference>
<reference evidence="10 11" key="1">
    <citation type="journal article" date="2016" name="Nat. Commun.">
        <title>Thousands of microbial genomes shed light on interconnected biogeochemical processes in an aquifer system.</title>
        <authorList>
            <person name="Anantharaman K."/>
            <person name="Brown C.T."/>
            <person name="Hug L.A."/>
            <person name="Sharon I."/>
            <person name="Castelle C.J."/>
            <person name="Probst A.J."/>
            <person name="Thomas B.C."/>
            <person name="Singh A."/>
            <person name="Wilkins M.J."/>
            <person name="Karaoz U."/>
            <person name="Brodie E.L."/>
            <person name="Williams K.H."/>
            <person name="Hubbard S.S."/>
            <person name="Banfield J.F."/>
        </authorList>
    </citation>
    <scope>NUCLEOTIDE SEQUENCE [LARGE SCALE GENOMIC DNA]</scope>
</reference>